<comment type="caution">
    <text evidence="1">The sequence shown here is derived from an EMBL/GenBank/DDBJ whole genome shotgun (WGS) entry which is preliminary data.</text>
</comment>
<gene>
    <name evidence="1" type="ORF">GWK47_043026</name>
</gene>
<proteinExistence type="predicted"/>
<sequence>MILEGGKPSSPRTKLANASNHNCCSYSIAAMLPSDVSEESMSLLEASFLLMYDRTSDTLEVNDARKQLRTQV</sequence>
<evidence type="ECO:0000313" key="1">
    <source>
        <dbReference type="EMBL" id="KAG0723255.1"/>
    </source>
</evidence>
<dbReference type="Proteomes" id="UP000770661">
    <property type="component" value="Unassembled WGS sequence"/>
</dbReference>
<organism evidence="1 2">
    <name type="scientific">Chionoecetes opilio</name>
    <name type="common">Atlantic snow crab</name>
    <name type="synonym">Cancer opilio</name>
    <dbReference type="NCBI Taxonomy" id="41210"/>
    <lineage>
        <taxon>Eukaryota</taxon>
        <taxon>Metazoa</taxon>
        <taxon>Ecdysozoa</taxon>
        <taxon>Arthropoda</taxon>
        <taxon>Crustacea</taxon>
        <taxon>Multicrustacea</taxon>
        <taxon>Malacostraca</taxon>
        <taxon>Eumalacostraca</taxon>
        <taxon>Eucarida</taxon>
        <taxon>Decapoda</taxon>
        <taxon>Pleocyemata</taxon>
        <taxon>Brachyura</taxon>
        <taxon>Eubrachyura</taxon>
        <taxon>Majoidea</taxon>
        <taxon>Majidae</taxon>
        <taxon>Chionoecetes</taxon>
    </lineage>
</organism>
<reference evidence="1" key="1">
    <citation type="submission" date="2020-07" db="EMBL/GenBank/DDBJ databases">
        <title>The High-quality genome of the commercially important snow crab, Chionoecetes opilio.</title>
        <authorList>
            <person name="Jeong J.-H."/>
            <person name="Ryu S."/>
        </authorList>
    </citation>
    <scope>NUCLEOTIDE SEQUENCE</scope>
    <source>
        <strain evidence="1">MADBK_172401_WGS</strain>
        <tissue evidence="1">Digestive gland</tissue>
    </source>
</reference>
<accession>A0A8J5CZU1</accession>
<evidence type="ECO:0000313" key="2">
    <source>
        <dbReference type="Proteomes" id="UP000770661"/>
    </source>
</evidence>
<dbReference type="AlphaFoldDB" id="A0A8J5CZU1"/>
<name>A0A8J5CZU1_CHIOP</name>
<protein>
    <submittedName>
        <fullName evidence="1">Uncharacterized protein</fullName>
    </submittedName>
</protein>
<dbReference type="EMBL" id="JACEEZ010008510">
    <property type="protein sequence ID" value="KAG0723255.1"/>
    <property type="molecule type" value="Genomic_DNA"/>
</dbReference>
<keyword evidence="2" id="KW-1185">Reference proteome</keyword>